<feature type="transmembrane region" description="Helical" evidence="1">
    <location>
        <begin position="51"/>
        <end position="79"/>
    </location>
</feature>
<dbReference type="AlphaFoldDB" id="A0A0F9VDD3"/>
<keyword evidence="1" id="KW-1133">Transmembrane helix</keyword>
<sequence length="211" mass="23934">MPITPLHYPVAWGLSKLNKKLNLPGLIVGSFIPDIEYLFYFIFFPGFIPDYFLLHSLIGGAILGTIISVISIIFIYPLLTSLFFGLDKTRVTEVCRLSPILVLSCILGSLFHIILDVFMHRFNSILWPFVDPYNIPGIFSFAFAFIFEGNIGLGAIWASILLHTIFAVLMIVLFVKSRRNLWEKILVGNYIEIGNKQVVDEILGRKTNLYS</sequence>
<evidence type="ECO:0000313" key="2">
    <source>
        <dbReference type="EMBL" id="KKN63778.1"/>
    </source>
</evidence>
<feature type="transmembrane region" description="Helical" evidence="1">
    <location>
        <begin position="23"/>
        <end position="44"/>
    </location>
</feature>
<dbReference type="Pfam" id="PF13803">
    <property type="entry name" value="DUF4184"/>
    <property type="match status" value="1"/>
</dbReference>
<feature type="transmembrane region" description="Helical" evidence="1">
    <location>
        <begin position="99"/>
        <end position="118"/>
    </location>
</feature>
<feature type="transmembrane region" description="Helical" evidence="1">
    <location>
        <begin position="153"/>
        <end position="175"/>
    </location>
</feature>
<proteinExistence type="predicted"/>
<comment type="caution">
    <text evidence="2">The sequence shown here is derived from an EMBL/GenBank/DDBJ whole genome shotgun (WGS) entry which is preliminary data.</text>
</comment>
<organism evidence="2">
    <name type="scientific">marine sediment metagenome</name>
    <dbReference type="NCBI Taxonomy" id="412755"/>
    <lineage>
        <taxon>unclassified sequences</taxon>
        <taxon>metagenomes</taxon>
        <taxon>ecological metagenomes</taxon>
    </lineage>
</organism>
<protein>
    <recommendedName>
        <fullName evidence="3">DUF4184 family protein</fullName>
    </recommendedName>
</protein>
<accession>A0A0F9VDD3</accession>
<keyword evidence="1" id="KW-0472">Membrane</keyword>
<evidence type="ECO:0008006" key="3">
    <source>
        <dbReference type="Google" id="ProtNLM"/>
    </source>
</evidence>
<reference evidence="2" key="1">
    <citation type="journal article" date="2015" name="Nature">
        <title>Complex archaea that bridge the gap between prokaryotes and eukaryotes.</title>
        <authorList>
            <person name="Spang A."/>
            <person name="Saw J.H."/>
            <person name="Jorgensen S.L."/>
            <person name="Zaremba-Niedzwiedzka K."/>
            <person name="Martijn J."/>
            <person name="Lind A.E."/>
            <person name="van Eijk R."/>
            <person name="Schleper C."/>
            <person name="Guy L."/>
            <person name="Ettema T.J."/>
        </authorList>
    </citation>
    <scope>NUCLEOTIDE SEQUENCE</scope>
</reference>
<evidence type="ECO:0000256" key="1">
    <source>
        <dbReference type="SAM" id="Phobius"/>
    </source>
</evidence>
<dbReference type="InterPro" id="IPR025238">
    <property type="entry name" value="DUF4184"/>
</dbReference>
<name>A0A0F9VDD3_9ZZZZ</name>
<gene>
    <name evidence="2" type="ORF">LCGC14_0498170</name>
</gene>
<keyword evidence="1" id="KW-0812">Transmembrane</keyword>
<dbReference type="EMBL" id="LAZR01000579">
    <property type="protein sequence ID" value="KKN63778.1"/>
    <property type="molecule type" value="Genomic_DNA"/>
</dbReference>